<evidence type="ECO:0000256" key="4">
    <source>
        <dbReference type="ARBA" id="ARBA00022989"/>
    </source>
</evidence>
<feature type="transmembrane region" description="Helical" evidence="6">
    <location>
        <begin position="32"/>
        <end position="50"/>
    </location>
</feature>
<keyword evidence="4 6" id="KW-1133">Transmembrane helix</keyword>
<evidence type="ECO:0000313" key="7">
    <source>
        <dbReference type="EMBL" id="OBR63609.1"/>
    </source>
</evidence>
<comment type="caution">
    <text evidence="7">The sequence shown here is derived from an EMBL/GenBank/DDBJ whole genome shotgun (WGS) entry which is preliminary data.</text>
</comment>
<keyword evidence="8" id="KW-1185">Reference proteome</keyword>
<organism evidence="7 8">
    <name type="scientific">Paenibacillus oryzae</name>
    <dbReference type="NCBI Taxonomy" id="1844972"/>
    <lineage>
        <taxon>Bacteria</taxon>
        <taxon>Bacillati</taxon>
        <taxon>Bacillota</taxon>
        <taxon>Bacilli</taxon>
        <taxon>Bacillales</taxon>
        <taxon>Paenibacillaceae</taxon>
        <taxon>Paenibacillus</taxon>
    </lineage>
</organism>
<dbReference type="RefSeq" id="WP_068686096.1">
    <property type="nucleotide sequence ID" value="NZ_LYPA01000071.1"/>
</dbReference>
<dbReference type="EMBL" id="LYPA01000071">
    <property type="protein sequence ID" value="OBR63609.1"/>
    <property type="molecule type" value="Genomic_DNA"/>
</dbReference>
<name>A0A1A5YDE2_9BACL</name>
<protein>
    <recommendedName>
        <fullName evidence="9">ATP synthase subunit I</fullName>
    </recommendedName>
</protein>
<dbReference type="STRING" id="1844972.A7K91_06580"/>
<accession>A0A1A5YDE2</accession>
<dbReference type="InterPro" id="IPR039072">
    <property type="entry name" value="ATP_synth_I_Bacilli"/>
</dbReference>
<evidence type="ECO:0000256" key="2">
    <source>
        <dbReference type="ARBA" id="ARBA00022475"/>
    </source>
</evidence>
<keyword evidence="5 6" id="KW-0472">Membrane</keyword>
<dbReference type="InterPro" id="IPR005598">
    <property type="entry name" value="ATP_synth_I"/>
</dbReference>
<feature type="transmembrane region" description="Helical" evidence="6">
    <location>
        <begin position="71"/>
        <end position="90"/>
    </location>
</feature>
<dbReference type="PANTHER" id="PTHR40035">
    <property type="entry name" value="ATP SYNTHASE PROTEIN I"/>
    <property type="match status" value="1"/>
</dbReference>
<dbReference type="AlphaFoldDB" id="A0A1A5YDE2"/>
<evidence type="ECO:0000256" key="5">
    <source>
        <dbReference type="ARBA" id="ARBA00023136"/>
    </source>
</evidence>
<keyword evidence="2" id="KW-1003">Cell membrane</keyword>
<evidence type="ECO:0000256" key="6">
    <source>
        <dbReference type="SAM" id="Phobius"/>
    </source>
</evidence>
<evidence type="ECO:0000313" key="8">
    <source>
        <dbReference type="Proteomes" id="UP000092024"/>
    </source>
</evidence>
<feature type="transmembrane region" description="Helical" evidence="6">
    <location>
        <begin position="96"/>
        <end position="116"/>
    </location>
</feature>
<proteinExistence type="predicted"/>
<evidence type="ECO:0000256" key="1">
    <source>
        <dbReference type="ARBA" id="ARBA00004651"/>
    </source>
</evidence>
<dbReference type="PANTHER" id="PTHR40035:SF1">
    <property type="entry name" value="ATP SYNTHASE PROTEIN I"/>
    <property type="match status" value="1"/>
</dbReference>
<evidence type="ECO:0008006" key="9">
    <source>
        <dbReference type="Google" id="ProtNLM"/>
    </source>
</evidence>
<dbReference type="Proteomes" id="UP000092024">
    <property type="component" value="Unassembled WGS sequence"/>
</dbReference>
<dbReference type="Pfam" id="PF03899">
    <property type="entry name" value="ATP-synt_I"/>
    <property type="match status" value="1"/>
</dbReference>
<keyword evidence="3 6" id="KW-0812">Transmembrane</keyword>
<dbReference type="OrthoDB" id="2663723at2"/>
<dbReference type="PROSITE" id="PS51257">
    <property type="entry name" value="PROKAR_LIPOPROTEIN"/>
    <property type="match status" value="1"/>
</dbReference>
<sequence>MDNIMKTATIWLLYLLSACLILWAFLPDIRTVSLGIASGLAVSAMNAFLLRRRVGMIAEAAMQEKARRKGIGFGSRIASVLLLAMIAYRYPDIINMPAALSGTMIMPFLILAAAIMHTMKENSSGKG</sequence>
<feature type="transmembrane region" description="Helical" evidence="6">
    <location>
        <begin position="7"/>
        <end position="26"/>
    </location>
</feature>
<reference evidence="7 8" key="1">
    <citation type="submission" date="2016-05" db="EMBL/GenBank/DDBJ databases">
        <title>Paenibacillus oryzae. sp. nov., isolated from the rice root.</title>
        <authorList>
            <person name="Zhang J."/>
            <person name="Zhang X."/>
        </authorList>
    </citation>
    <scope>NUCLEOTIDE SEQUENCE [LARGE SCALE GENOMIC DNA]</scope>
    <source>
        <strain evidence="7 8">1DrF-4</strain>
    </source>
</reference>
<gene>
    <name evidence="7" type="ORF">A7K91_06580</name>
</gene>
<evidence type="ECO:0000256" key="3">
    <source>
        <dbReference type="ARBA" id="ARBA00022692"/>
    </source>
</evidence>
<comment type="subcellular location">
    <subcellularLocation>
        <location evidence="1">Cell membrane</location>
        <topology evidence="1">Multi-pass membrane protein</topology>
    </subcellularLocation>
</comment>
<dbReference type="GO" id="GO:0005886">
    <property type="term" value="C:plasma membrane"/>
    <property type="evidence" value="ECO:0007669"/>
    <property type="project" value="UniProtKB-SubCell"/>
</dbReference>